<proteinExistence type="predicted"/>
<feature type="region of interest" description="Disordered" evidence="1">
    <location>
        <begin position="71"/>
        <end position="262"/>
    </location>
</feature>
<evidence type="ECO:0000313" key="3">
    <source>
        <dbReference type="Proteomes" id="UP001334248"/>
    </source>
</evidence>
<dbReference type="GeneID" id="90004205"/>
<name>A0ABR0R8Q7_9EURO</name>
<feature type="compositionally biased region" description="Acidic residues" evidence="1">
    <location>
        <begin position="203"/>
        <end position="217"/>
    </location>
</feature>
<sequence length="291" mass="33042">MATIQDLPDTVLEKISTETNFMTHKLSNHYFKGPARKTAFTYNELGDLYLPMLILVCRRWKRVVKRMARRTRPNDFSSSDDEDESDEEESDKEESDDEEFDEEESDEVDESSDGEEYKEGCGIDEEESDGEDFLSKALAKKFFAGSKGDANESRTSARPARKPTTSVQKVEVEDKPKSSGNISSTTGADQQMPQQDNHTSIVVEDDEDAWETEEEDGVSVKGKRTKKKRTKTKRALWPSDSEDDDDFDNDSDFGDYDEVPNLYMADPRDREIAEILYGPGAAFCPEFFSDT</sequence>
<reference evidence="2 3" key="1">
    <citation type="journal article" date="2023" name="Res Sq">
        <title>Genomic and morphological characterization of Knufia obscura isolated from the Mars 2020 spacecraft assembly facility.</title>
        <authorList>
            <person name="Chander A.M."/>
            <person name="Teixeira M.M."/>
            <person name="Singh N.K."/>
            <person name="Williams M.P."/>
            <person name="Parker C.W."/>
            <person name="Leo P."/>
            <person name="Stajich J.E."/>
            <person name="Torok T."/>
            <person name="Tighe S."/>
            <person name="Mason C.E."/>
            <person name="Venkateswaran K."/>
        </authorList>
    </citation>
    <scope>NUCLEOTIDE SEQUENCE [LARGE SCALE GENOMIC DNA]</scope>
    <source>
        <strain evidence="2 3">CCFEE 5817</strain>
    </source>
</reference>
<feature type="compositionally biased region" description="Acidic residues" evidence="1">
    <location>
        <begin position="78"/>
        <end position="114"/>
    </location>
</feature>
<protein>
    <submittedName>
        <fullName evidence="2">Uncharacterized protein</fullName>
    </submittedName>
</protein>
<gene>
    <name evidence="2" type="ORF">PMZ80_010756</name>
</gene>
<feature type="compositionally biased region" description="Acidic residues" evidence="1">
    <location>
        <begin position="122"/>
        <end position="132"/>
    </location>
</feature>
<keyword evidence="3" id="KW-1185">Reference proteome</keyword>
<dbReference type="RefSeq" id="XP_064725097.1">
    <property type="nucleotide sequence ID" value="XM_064879144.1"/>
</dbReference>
<feature type="compositionally biased region" description="Acidic residues" evidence="1">
    <location>
        <begin position="240"/>
        <end position="258"/>
    </location>
</feature>
<comment type="caution">
    <text evidence="2">The sequence shown here is derived from an EMBL/GenBank/DDBJ whole genome shotgun (WGS) entry which is preliminary data.</text>
</comment>
<evidence type="ECO:0000256" key="1">
    <source>
        <dbReference type="SAM" id="MobiDB-lite"/>
    </source>
</evidence>
<dbReference type="EMBL" id="JAVHJV010000020">
    <property type="protein sequence ID" value="KAK5937007.1"/>
    <property type="molecule type" value="Genomic_DNA"/>
</dbReference>
<feature type="compositionally biased region" description="Polar residues" evidence="1">
    <location>
        <begin position="178"/>
        <end position="200"/>
    </location>
</feature>
<organism evidence="2 3">
    <name type="scientific">Knufia obscura</name>
    <dbReference type="NCBI Taxonomy" id="1635080"/>
    <lineage>
        <taxon>Eukaryota</taxon>
        <taxon>Fungi</taxon>
        <taxon>Dikarya</taxon>
        <taxon>Ascomycota</taxon>
        <taxon>Pezizomycotina</taxon>
        <taxon>Eurotiomycetes</taxon>
        <taxon>Chaetothyriomycetidae</taxon>
        <taxon>Chaetothyriales</taxon>
        <taxon>Trichomeriaceae</taxon>
        <taxon>Knufia</taxon>
    </lineage>
</organism>
<feature type="compositionally biased region" description="Basic residues" evidence="1">
    <location>
        <begin position="221"/>
        <end position="234"/>
    </location>
</feature>
<dbReference type="Proteomes" id="UP001334248">
    <property type="component" value="Unassembled WGS sequence"/>
</dbReference>
<accession>A0ABR0R8Q7</accession>
<evidence type="ECO:0000313" key="2">
    <source>
        <dbReference type="EMBL" id="KAK5937007.1"/>
    </source>
</evidence>